<dbReference type="Proteomes" id="UP000014038">
    <property type="component" value="Chromosome"/>
</dbReference>
<dbReference type="STRING" id="1094491.BBbe_10320"/>
<evidence type="ECO:0000313" key="1">
    <source>
        <dbReference type="EMBL" id="ENN90790.1"/>
    </source>
</evidence>
<evidence type="ECO:0008006" key="3">
    <source>
        <dbReference type="Google" id="ProtNLM"/>
    </source>
</evidence>
<accession>N6VAE1</accession>
<keyword evidence="2" id="KW-1185">Reference proteome</keyword>
<evidence type="ECO:0000313" key="2">
    <source>
        <dbReference type="Proteomes" id="UP000014038"/>
    </source>
</evidence>
<dbReference type="InterPro" id="IPR011050">
    <property type="entry name" value="Pectin_lyase_fold/virulence"/>
</dbReference>
<dbReference type="SUPFAM" id="SSF51126">
    <property type="entry name" value="Pectin lyase-like"/>
    <property type="match status" value="1"/>
</dbReference>
<dbReference type="HOGENOM" id="CLU_673558_0_0_5"/>
<proteinExistence type="predicted"/>
<comment type="caution">
    <text evidence="1">The sequence shown here is derived from an EMBL/GenBank/DDBJ whole genome shotgun (WGS) entry which is preliminary data.</text>
</comment>
<name>N6VAE1_9HYPH</name>
<dbReference type="EMBL" id="AGWA01000011">
    <property type="protein sequence ID" value="ENN90790.1"/>
    <property type="molecule type" value="Genomic_DNA"/>
</dbReference>
<reference evidence="1 2" key="1">
    <citation type="journal article" date="2013" name="PLoS Genet.">
        <title>A gene transfer agent and a dynamic repertoire of secretion systems hold the keys to the explosive radiation of the emerging pathogen Bartonella.</title>
        <authorList>
            <person name="Guy L."/>
            <person name="Nystedt B."/>
            <person name="Toft C."/>
            <person name="Zaremba-Niedzwiedzka K."/>
            <person name="Berglund E.C."/>
            <person name="Granberg F."/>
            <person name="Naslund K."/>
            <person name="Eriksson A.S."/>
            <person name="Andersson S.G."/>
        </authorList>
    </citation>
    <scope>NUCLEOTIDE SEQUENCE [LARGE SCALE GENOMIC DNA]</scope>
    <source>
        <strain evidence="1 2">91-4</strain>
    </source>
</reference>
<protein>
    <recommendedName>
        <fullName evidence="3">Right handed beta helix domain-containing protein</fullName>
    </recommendedName>
</protein>
<dbReference type="InterPro" id="IPR012332">
    <property type="entry name" value="Autotransporter_pectin_lyase_C"/>
</dbReference>
<sequence>MTDVGVGISMLGSGTLTVNEGTRITVKSGVGNYGIGVGESVNATLTGTRIEGKGGGTGKGVWMGSTGKMVMERVTISEVAMGVEATNGTVEISGHSTIMFEGGERNYGVRVQNGVTMASLTDVTITGAGSGKGTGVIKEGTGTLNMTEVGISNVEKGVLMKEGTVTISGVQISKVKMGVEAVAGTLVIKGNSVITFKNGDRNYGVRVKNGVTSASLMGVTIKGDGDGEGSKGVWMDGKTLEMTNVDVLNVGVGVEAKKGGTLTINKGKIGFKKDYGIGVWGEATATITGTTITGEGKGKGVYATGMGTLTLKMTGVNISNVAMGVEATNGTLTMTRGSIEFKNGRDNYGIGVGKSVTLATITGTKITGEGKGTGVLMMETKMMRLDGVTISNVGEGYG</sequence>
<dbReference type="AlphaFoldDB" id="N6VAE1"/>
<gene>
    <name evidence="1" type="ORF">BBbe_10320</name>
</gene>
<organism evidence="1 2">
    <name type="scientific">Bartonella bovis 91-4</name>
    <dbReference type="NCBI Taxonomy" id="1094491"/>
    <lineage>
        <taxon>Bacteria</taxon>
        <taxon>Pseudomonadati</taxon>
        <taxon>Pseudomonadota</taxon>
        <taxon>Alphaproteobacteria</taxon>
        <taxon>Hyphomicrobiales</taxon>
        <taxon>Bartonellaceae</taxon>
        <taxon>Bartonella</taxon>
    </lineage>
</organism>
<dbReference type="Gene3D" id="2.160.20.20">
    <property type="match status" value="1"/>
</dbReference>
<dbReference type="PATRIC" id="fig|1094491.5.peg.1121"/>